<accession>A0A4W5L0S8</accession>
<name>A0A4W5L0S8_9TELE</name>
<dbReference type="GO" id="GO:0070187">
    <property type="term" value="C:shelterin complex"/>
    <property type="evidence" value="ECO:0007669"/>
    <property type="project" value="InterPro"/>
</dbReference>
<evidence type="ECO:0000313" key="4">
    <source>
        <dbReference type="Proteomes" id="UP000314982"/>
    </source>
</evidence>
<dbReference type="Pfam" id="PF14973">
    <property type="entry name" value="TINF2_N"/>
    <property type="match status" value="1"/>
</dbReference>
<evidence type="ECO:0000259" key="2">
    <source>
        <dbReference type="Pfam" id="PF14973"/>
    </source>
</evidence>
<feature type="domain" description="TERF1-interacting nuclear factor 2 N-terminal" evidence="2">
    <location>
        <begin position="14"/>
        <end position="115"/>
    </location>
</feature>
<dbReference type="InterPro" id="IPR029400">
    <property type="entry name" value="TINF2_N"/>
</dbReference>
<organism evidence="3 4">
    <name type="scientific">Hucho hucho</name>
    <name type="common">huchen</name>
    <dbReference type="NCBI Taxonomy" id="62062"/>
    <lineage>
        <taxon>Eukaryota</taxon>
        <taxon>Metazoa</taxon>
        <taxon>Chordata</taxon>
        <taxon>Craniata</taxon>
        <taxon>Vertebrata</taxon>
        <taxon>Euteleostomi</taxon>
        <taxon>Actinopterygii</taxon>
        <taxon>Neopterygii</taxon>
        <taxon>Teleostei</taxon>
        <taxon>Protacanthopterygii</taxon>
        <taxon>Salmoniformes</taxon>
        <taxon>Salmonidae</taxon>
        <taxon>Salmoninae</taxon>
        <taxon>Hucho</taxon>
    </lineage>
</organism>
<keyword evidence="4" id="KW-1185">Reference proteome</keyword>
<dbReference type="PANTHER" id="PTHR15512:SF2">
    <property type="match status" value="1"/>
</dbReference>
<dbReference type="Proteomes" id="UP000314982">
    <property type="component" value="Unassembled WGS sequence"/>
</dbReference>
<protein>
    <recommendedName>
        <fullName evidence="2">TERF1-interacting nuclear factor 2 N-terminal domain-containing protein</fullName>
    </recommendedName>
</protein>
<dbReference type="AlphaFoldDB" id="A0A4W5L0S8"/>
<proteinExistence type="predicted"/>
<dbReference type="Ensembl" id="ENSHHUT00000017249.1">
    <property type="protein sequence ID" value="ENSHHUP00000016645.1"/>
    <property type="gene ID" value="ENSHHUG00000010388.1"/>
</dbReference>
<dbReference type="InterPro" id="IPR039098">
    <property type="entry name" value="TINF2"/>
</dbReference>
<dbReference type="PANTHER" id="PTHR15512">
    <property type="entry name" value="TERF1-INTERACTING NUCLEAR FACTOR 2"/>
    <property type="match status" value="1"/>
</dbReference>
<feature type="region of interest" description="Disordered" evidence="1">
    <location>
        <begin position="229"/>
        <end position="256"/>
    </location>
</feature>
<dbReference type="GO" id="GO:1904356">
    <property type="term" value="P:regulation of telomere maintenance via telomere lengthening"/>
    <property type="evidence" value="ECO:0007669"/>
    <property type="project" value="TreeGrafter"/>
</dbReference>
<evidence type="ECO:0000313" key="3">
    <source>
        <dbReference type="Ensembl" id="ENSHHUP00000016645.1"/>
    </source>
</evidence>
<sequence>MAIRNTPTFQASCMVLELCSTEQTADQDIQQHLDRIRSLISTGEAESSDAEVELSESNFVELVESLLKDPSERETFYQDVFPVEFGPKYDTAIQMLILEFLSRLEKLLPIPDLEQTASLLNAVPSALEKCVQYVPDPIQLRTLLQYYRKRGHLDSIGLSFPLPALCLFIPALRLFSMWQVAQRGDIMDYGKLEEFVMCYRDCSRAAPFQTENPAHVGLTSKVGFRVVPHGADSRTSEPSGQDPRCKITSGGCRRES</sequence>
<reference evidence="3" key="3">
    <citation type="submission" date="2025-09" db="UniProtKB">
        <authorList>
            <consortium name="Ensembl"/>
        </authorList>
    </citation>
    <scope>IDENTIFICATION</scope>
</reference>
<evidence type="ECO:0000256" key="1">
    <source>
        <dbReference type="SAM" id="MobiDB-lite"/>
    </source>
</evidence>
<reference evidence="3" key="2">
    <citation type="submission" date="2025-08" db="UniProtKB">
        <authorList>
            <consortium name="Ensembl"/>
        </authorList>
    </citation>
    <scope>IDENTIFICATION</scope>
</reference>
<reference evidence="4" key="1">
    <citation type="submission" date="2018-06" db="EMBL/GenBank/DDBJ databases">
        <title>Genome assembly of Danube salmon.</title>
        <authorList>
            <person name="Macqueen D.J."/>
            <person name="Gundappa M.K."/>
        </authorList>
    </citation>
    <scope>NUCLEOTIDE SEQUENCE [LARGE SCALE GENOMIC DNA]</scope>
</reference>
<dbReference type="CDD" id="cd11657">
    <property type="entry name" value="TIN2_N"/>
    <property type="match status" value="1"/>
</dbReference>
<dbReference type="GO" id="GO:0016233">
    <property type="term" value="P:telomere capping"/>
    <property type="evidence" value="ECO:0007669"/>
    <property type="project" value="InterPro"/>
</dbReference>
<dbReference type="GeneTree" id="ENSGT00400000022326"/>
<dbReference type="STRING" id="62062.ENSHHUP00000016645"/>
<dbReference type="GO" id="GO:0042162">
    <property type="term" value="F:telomeric DNA binding"/>
    <property type="evidence" value="ECO:0007669"/>
    <property type="project" value="TreeGrafter"/>
</dbReference>